<dbReference type="InterPro" id="IPR013321">
    <property type="entry name" value="Arc_rbn_hlx_hlx"/>
</dbReference>
<proteinExistence type="predicted"/>
<evidence type="ECO:0000313" key="3">
    <source>
        <dbReference type="Proteomes" id="UP000008838"/>
    </source>
</evidence>
<name>B2GLG9_KOCRD</name>
<evidence type="ECO:0000259" key="1">
    <source>
        <dbReference type="Pfam" id="PF01402"/>
    </source>
</evidence>
<dbReference type="HOGENOM" id="CLU_3008374_0_0_11"/>
<evidence type="ECO:0000313" key="2">
    <source>
        <dbReference type="EMBL" id="BAG29262.1"/>
    </source>
</evidence>
<dbReference type="STRING" id="378753.KRH_09150"/>
<dbReference type="RefSeq" id="WP_012397983.1">
    <property type="nucleotide sequence ID" value="NC_010617.1"/>
</dbReference>
<dbReference type="InterPro" id="IPR002145">
    <property type="entry name" value="CopG"/>
</dbReference>
<dbReference type="Pfam" id="PF01402">
    <property type="entry name" value="RHH_1"/>
    <property type="match status" value="1"/>
</dbReference>
<feature type="domain" description="Ribbon-helix-helix protein CopG" evidence="1">
    <location>
        <begin position="8"/>
        <end position="44"/>
    </location>
</feature>
<keyword evidence="3" id="KW-1185">Reference proteome</keyword>
<dbReference type="EMBL" id="AP009152">
    <property type="protein sequence ID" value="BAG29262.1"/>
    <property type="molecule type" value="Genomic_DNA"/>
</dbReference>
<accession>B2GLG9</accession>
<reference evidence="2 3" key="1">
    <citation type="journal article" date="2008" name="J. Bacteriol.">
        <title>Complete genome sequence of the soil actinomycete Kocuria rhizophila.</title>
        <authorList>
            <person name="Takarada H."/>
            <person name="Sekine M."/>
            <person name="Kosugi H."/>
            <person name="Matsuo Y."/>
            <person name="Fujisawa T."/>
            <person name="Omata S."/>
            <person name="Kishi E."/>
            <person name="Shimizu A."/>
            <person name="Tsukatani N."/>
            <person name="Tanikawa S."/>
            <person name="Fujita N."/>
            <person name="Harayama S."/>
        </authorList>
    </citation>
    <scope>NUCLEOTIDE SEQUENCE [LARGE SCALE GENOMIC DNA]</scope>
    <source>
        <strain evidence="3">ATCC 9341 / DSM 348 / NBRC 103217 / DC2201</strain>
    </source>
</reference>
<dbReference type="OrthoDB" id="4881469at2"/>
<gene>
    <name evidence="2" type="ordered locus">KRH_09150</name>
</gene>
<protein>
    <recommendedName>
        <fullName evidence="1">Ribbon-helix-helix protein CopG domain-containing protein</fullName>
    </recommendedName>
</protein>
<sequence>MSTPHLQRLVVAMPPDMIRRVDTLRSLTGTSRAGFIRLAVADYLRPLGGTTHDAQP</sequence>
<dbReference type="KEGG" id="krh:KRH_09150"/>
<dbReference type="Proteomes" id="UP000008838">
    <property type="component" value="Chromosome"/>
</dbReference>
<organism evidence="2 3">
    <name type="scientific">Kocuria rhizophila (strain ATCC 9341 / DSM 348 / NBRC 103217 / DC2201)</name>
    <dbReference type="NCBI Taxonomy" id="378753"/>
    <lineage>
        <taxon>Bacteria</taxon>
        <taxon>Bacillati</taxon>
        <taxon>Actinomycetota</taxon>
        <taxon>Actinomycetes</taxon>
        <taxon>Micrococcales</taxon>
        <taxon>Micrococcaceae</taxon>
        <taxon>Kocuria</taxon>
    </lineage>
</organism>
<dbReference type="GO" id="GO:0006355">
    <property type="term" value="P:regulation of DNA-templated transcription"/>
    <property type="evidence" value="ECO:0007669"/>
    <property type="project" value="InterPro"/>
</dbReference>
<dbReference type="AlphaFoldDB" id="B2GLG9"/>
<dbReference type="Gene3D" id="1.10.1220.10">
    <property type="entry name" value="Met repressor-like"/>
    <property type="match status" value="1"/>
</dbReference>